<gene>
    <name evidence="1" type="ORF">LEP1GSC202_2540</name>
</gene>
<accession>A0A5E8H924</accession>
<sequence length="52" mass="5948">MQMEGARNSNHQEYPSSPMVSFQFAEIGIEWVNEESKETGIVTVFLFYTISS</sequence>
<proteinExistence type="predicted"/>
<dbReference type="AlphaFoldDB" id="A0A5E8H924"/>
<comment type="caution">
    <text evidence="1">The sequence shown here is derived from an EMBL/GenBank/DDBJ whole genome shotgun (WGS) entry which is preliminary data.</text>
</comment>
<dbReference type="STRING" id="1249483.LEP1GSC202_2540"/>
<reference evidence="1 2" key="1">
    <citation type="submission" date="2013-04" db="EMBL/GenBank/DDBJ databases">
        <authorList>
            <person name="Harkins D.M."/>
            <person name="Durkin A.S."/>
            <person name="Brinkac L.M."/>
            <person name="Haft D.H."/>
            <person name="Selengut J.D."/>
            <person name="Sanka R."/>
            <person name="DePew J."/>
            <person name="Purushe J."/>
            <person name="Hartskeerl R.A."/>
            <person name="Ahmed A."/>
            <person name="van der Linden H."/>
            <person name="Goris M.G.A."/>
            <person name="Vinetz J.M."/>
            <person name="Sutton G.G."/>
            <person name="Nierman W.C."/>
            <person name="Fouts D.E."/>
        </authorList>
    </citation>
    <scope>NUCLEOTIDE SEQUENCE [LARGE SCALE GENOMIC DNA]</scope>
    <source>
        <strain evidence="1 2">Sao Paulo</strain>
    </source>
</reference>
<protein>
    <submittedName>
        <fullName evidence="1">Uncharacterized protein</fullName>
    </submittedName>
</protein>
<dbReference type="RefSeq" id="WP_015679189.1">
    <property type="nucleotide sequence ID" value="NZ_AOGX02000044.1"/>
</dbReference>
<dbReference type="EMBL" id="AOGX02000044">
    <property type="protein sequence ID" value="EOQ87217.1"/>
    <property type="molecule type" value="Genomic_DNA"/>
</dbReference>
<dbReference type="Proteomes" id="UP000013996">
    <property type="component" value="Unassembled WGS sequence"/>
</dbReference>
<evidence type="ECO:0000313" key="2">
    <source>
        <dbReference type="Proteomes" id="UP000013996"/>
    </source>
</evidence>
<name>A0A5E8H924_9LEPT</name>
<organism evidence="1 2">
    <name type="scientific">Leptospira yanagawae serovar Saopaulo str. Sao Paulo = ATCC 700523</name>
    <dbReference type="NCBI Taxonomy" id="1249483"/>
    <lineage>
        <taxon>Bacteria</taxon>
        <taxon>Pseudomonadati</taxon>
        <taxon>Spirochaetota</taxon>
        <taxon>Spirochaetia</taxon>
        <taxon>Leptospirales</taxon>
        <taxon>Leptospiraceae</taxon>
        <taxon>Leptospira</taxon>
    </lineage>
</organism>
<evidence type="ECO:0000313" key="1">
    <source>
        <dbReference type="EMBL" id="EOQ87217.1"/>
    </source>
</evidence>